<dbReference type="AlphaFoldDB" id="A0A2V2N831"/>
<reference evidence="2 3" key="1">
    <citation type="submission" date="2018-05" db="EMBL/GenBank/DDBJ databases">
        <title>Draft genome of Methanospirillum lacunae Ki8-1.</title>
        <authorList>
            <person name="Dueholm M.S."/>
            <person name="Nielsen P.H."/>
            <person name="Bakmann L.F."/>
            <person name="Otzen D.E."/>
        </authorList>
    </citation>
    <scope>NUCLEOTIDE SEQUENCE [LARGE SCALE GENOMIC DNA]</scope>
    <source>
        <strain evidence="2 3">Ki8-1</strain>
    </source>
</reference>
<organism evidence="2 3">
    <name type="scientific">Methanospirillum lacunae</name>
    <dbReference type="NCBI Taxonomy" id="668570"/>
    <lineage>
        <taxon>Archaea</taxon>
        <taxon>Methanobacteriati</taxon>
        <taxon>Methanobacteriota</taxon>
        <taxon>Stenosarchaea group</taxon>
        <taxon>Methanomicrobia</taxon>
        <taxon>Methanomicrobiales</taxon>
        <taxon>Methanospirillaceae</taxon>
        <taxon>Methanospirillum</taxon>
    </lineage>
</organism>
<feature type="compositionally biased region" description="Basic and acidic residues" evidence="1">
    <location>
        <begin position="339"/>
        <end position="356"/>
    </location>
</feature>
<comment type="caution">
    <text evidence="2">The sequence shown here is derived from an EMBL/GenBank/DDBJ whole genome shotgun (WGS) entry which is preliminary data.</text>
</comment>
<proteinExistence type="predicted"/>
<protein>
    <submittedName>
        <fullName evidence="2">Uncharacterized protein</fullName>
    </submittedName>
</protein>
<keyword evidence="3" id="KW-1185">Reference proteome</keyword>
<feature type="region of interest" description="Disordered" evidence="1">
    <location>
        <begin position="782"/>
        <end position="848"/>
    </location>
</feature>
<gene>
    <name evidence="2" type="ORF">DK846_12250</name>
</gene>
<accession>A0A2V2N831</accession>
<evidence type="ECO:0000313" key="2">
    <source>
        <dbReference type="EMBL" id="PWR71731.1"/>
    </source>
</evidence>
<evidence type="ECO:0000256" key="1">
    <source>
        <dbReference type="SAM" id="MobiDB-lite"/>
    </source>
</evidence>
<dbReference type="Proteomes" id="UP000245657">
    <property type="component" value="Unassembled WGS sequence"/>
</dbReference>
<evidence type="ECO:0000313" key="3">
    <source>
        <dbReference type="Proteomes" id="UP000245657"/>
    </source>
</evidence>
<dbReference type="EMBL" id="QGMY01000008">
    <property type="protein sequence ID" value="PWR71731.1"/>
    <property type="molecule type" value="Genomic_DNA"/>
</dbReference>
<feature type="compositionally biased region" description="Basic and acidic residues" evidence="1">
    <location>
        <begin position="797"/>
        <end position="837"/>
    </location>
</feature>
<name>A0A2V2N831_9EURY</name>
<feature type="region of interest" description="Disordered" evidence="1">
    <location>
        <begin position="339"/>
        <end position="373"/>
    </location>
</feature>
<sequence length="1023" mass="113154">MQPHIPETADLCRDSHSVRSACNLLFSPGQTVEVRFIGKRGAASGFFDNYDRLESAVTLLENRGEYAGAYVTLNPVNPDLLARRANRIETRLGRDEKSAGDSDIISRRWLPIDIDPVRPSGVSSSREEHEAAEAMAFRIRDHLTGMGWPDPVIADSGNGAHLLYRIDLPNDEESRDLIRTVLETLHILFSDEKASVDTTVFNAARIWKLYGTTSRKGDNIAARPHRRASILSVPPVLEIVSGEMLSNLADLFPKEPSEKTEVKTVRSIDLGAWLNRNSISFNQKPYAGGSIFVLSECPFSSEHKDGAYAIQFANGAIFAGCHHASCGGGTQRWPELREQYEGKRQATKCSHSDKGQKKPVTQSAEPISLPQDNQTTQVQEEIKNHAETILHDGNPFGYLLETFALEHEGDQTVAESLIMSLASRLVLNSKGLHVSITGESGKGKSHAIKTMLRQVPSVSRLDGRLSEKALFYINGLKPGTVIALDDQALSDQMQEILKGVTSSFDSQFVYRTVSKDRTAQECIIPERCVWWIAKVDGTGDDQVYNRMLTCWIDDSEDQDIRVLKRSLSHASCGPASSERERDENLVCQEIWSTLSPAFVIVPFADRIRFVSAANRRNPDMLLDLIRASAVLMQHQRSEVEMNNVRCVYATEEDFAIATRLYTSLNGESGSQVSKLTRREAELVVIMHESGRPELTVSDLQILTGWNNSSIHKLLNGYLSKGQSYSGLLAKCPAVSFYDRTVTSGSDGKHTQRRQRVYTWDPSLYLPWSEGGVVWLVREEKGADHIDGDDPGGSAAEDGTKRNDAGGCRSKNESDSSLESHKIIDYKDSDQRAAEGEGVKQVTGPDGEVCTQTSDPGICRIAALGDQINPPDGRLPESGKNIRVADQDTLTHDAAYAALTSEPGICSSDFSRIDGWPEKRPCAVCGSLYSRYRERGHGKSERMLCDVCYEAAQVREALSVRTIPGVIRTDMMEHRTSPTGKCSVCRTGAAVWVDPVQQVALCETCYHREQKGKPERGEHWNAGY</sequence>
<feature type="compositionally biased region" description="Polar residues" evidence="1">
    <location>
        <begin position="359"/>
        <end position="373"/>
    </location>
</feature>